<dbReference type="EMBL" id="LWDX02005982">
    <property type="protein sequence ID" value="OEL37299.1"/>
    <property type="molecule type" value="Genomic_DNA"/>
</dbReference>
<evidence type="ECO:0000256" key="8">
    <source>
        <dbReference type="ARBA" id="ARBA00023136"/>
    </source>
</evidence>
<dbReference type="GO" id="GO:0048608">
    <property type="term" value="P:reproductive structure development"/>
    <property type="evidence" value="ECO:0007669"/>
    <property type="project" value="UniProtKB-ARBA"/>
</dbReference>
<evidence type="ECO:0000256" key="1">
    <source>
        <dbReference type="ARBA" id="ARBA00004141"/>
    </source>
</evidence>
<comment type="similarity">
    <text evidence="3">Belongs to the oleosin family.</text>
</comment>
<sequence>MRWGQQRQQQSTFTAADKALAAGTAAFSMLLLSGLVLTGTMLALIVATSLLVIFSPVLVPTTITVALFVAGFVSSGGFGAAAMGVLAWMYRYLQTSSSSSSAVSSPGRAAASAFPSPHRPLPAPPSAPPAPAPLLLSSLSMIGGNLTKEEEVTTSIRLSNQTTDGAASFHMDS</sequence>
<keyword evidence="4" id="KW-0551">Lipid droplet</keyword>
<keyword evidence="12" id="KW-1185">Reference proteome</keyword>
<name>A0A1E5WIR5_9POAL</name>
<feature type="region of interest" description="Disordered" evidence="9">
    <location>
        <begin position="109"/>
        <end position="128"/>
    </location>
</feature>
<dbReference type="InterPro" id="IPR000136">
    <property type="entry name" value="Oleosin"/>
</dbReference>
<dbReference type="GO" id="GO:0009791">
    <property type="term" value="P:post-embryonic development"/>
    <property type="evidence" value="ECO:0007669"/>
    <property type="project" value="UniProtKB-ARBA"/>
</dbReference>
<comment type="subcellular location">
    <subcellularLocation>
        <location evidence="2">Lipid droplet</location>
    </subcellularLocation>
    <subcellularLocation>
        <location evidence="1">Membrane</location>
        <topology evidence="1">Multi-pass membrane protein</topology>
    </subcellularLocation>
</comment>
<evidence type="ECO:0000256" key="10">
    <source>
        <dbReference type="SAM" id="Phobius"/>
    </source>
</evidence>
<protein>
    <recommendedName>
        <fullName evidence="13">Oleosin</fullName>
    </recommendedName>
</protein>
<keyword evidence="7" id="KW-0007">Acetylation</keyword>
<evidence type="ECO:0000256" key="6">
    <source>
        <dbReference type="ARBA" id="ARBA00022989"/>
    </source>
</evidence>
<dbReference type="GO" id="GO:0016020">
    <property type="term" value="C:membrane"/>
    <property type="evidence" value="ECO:0007669"/>
    <property type="project" value="UniProtKB-SubCell"/>
</dbReference>
<dbReference type="PANTHER" id="PTHR33203">
    <property type="entry name" value="OLEOSIN"/>
    <property type="match status" value="1"/>
</dbReference>
<dbReference type="GO" id="GO:0019915">
    <property type="term" value="P:lipid storage"/>
    <property type="evidence" value="ECO:0007669"/>
    <property type="project" value="TreeGrafter"/>
</dbReference>
<keyword evidence="5 10" id="KW-0812">Transmembrane</keyword>
<evidence type="ECO:0000256" key="4">
    <source>
        <dbReference type="ARBA" id="ARBA00022677"/>
    </source>
</evidence>
<evidence type="ECO:0000313" key="12">
    <source>
        <dbReference type="Proteomes" id="UP000095767"/>
    </source>
</evidence>
<dbReference type="Pfam" id="PF01277">
    <property type="entry name" value="Oleosin"/>
    <property type="match status" value="1"/>
</dbReference>
<proteinExistence type="inferred from homology"/>
<dbReference type="GO" id="GO:0012511">
    <property type="term" value="C:monolayer-surrounded lipid storage body"/>
    <property type="evidence" value="ECO:0007669"/>
    <property type="project" value="InterPro"/>
</dbReference>
<keyword evidence="8 10" id="KW-0472">Membrane</keyword>
<evidence type="ECO:0000256" key="3">
    <source>
        <dbReference type="ARBA" id="ARBA00010858"/>
    </source>
</evidence>
<evidence type="ECO:0008006" key="13">
    <source>
        <dbReference type="Google" id="ProtNLM"/>
    </source>
</evidence>
<gene>
    <name evidence="11" type="ORF">BAE44_0001682</name>
</gene>
<dbReference type="AlphaFoldDB" id="A0A1E5WIR5"/>
<feature type="transmembrane region" description="Helical" evidence="10">
    <location>
        <begin position="65"/>
        <end position="90"/>
    </location>
</feature>
<evidence type="ECO:0000256" key="5">
    <source>
        <dbReference type="ARBA" id="ARBA00022692"/>
    </source>
</evidence>
<evidence type="ECO:0000313" key="11">
    <source>
        <dbReference type="EMBL" id="OEL37299.1"/>
    </source>
</evidence>
<organism evidence="11 12">
    <name type="scientific">Dichanthelium oligosanthes</name>
    <dbReference type="NCBI Taxonomy" id="888268"/>
    <lineage>
        <taxon>Eukaryota</taxon>
        <taxon>Viridiplantae</taxon>
        <taxon>Streptophyta</taxon>
        <taxon>Embryophyta</taxon>
        <taxon>Tracheophyta</taxon>
        <taxon>Spermatophyta</taxon>
        <taxon>Magnoliopsida</taxon>
        <taxon>Liliopsida</taxon>
        <taxon>Poales</taxon>
        <taxon>Poaceae</taxon>
        <taxon>PACMAD clade</taxon>
        <taxon>Panicoideae</taxon>
        <taxon>Panicodae</taxon>
        <taxon>Paniceae</taxon>
        <taxon>Dichantheliinae</taxon>
        <taxon>Dichanthelium</taxon>
    </lineage>
</organism>
<dbReference type="STRING" id="888268.A0A1E5WIR5"/>
<comment type="caution">
    <text evidence="11">The sequence shown here is derived from an EMBL/GenBank/DDBJ whole genome shotgun (WGS) entry which is preliminary data.</text>
</comment>
<evidence type="ECO:0000256" key="9">
    <source>
        <dbReference type="SAM" id="MobiDB-lite"/>
    </source>
</evidence>
<evidence type="ECO:0000256" key="7">
    <source>
        <dbReference type="ARBA" id="ARBA00022990"/>
    </source>
</evidence>
<feature type="compositionally biased region" description="Pro residues" evidence="9">
    <location>
        <begin position="117"/>
        <end position="128"/>
    </location>
</feature>
<keyword evidence="6 10" id="KW-1133">Transmembrane helix</keyword>
<reference evidence="11 12" key="1">
    <citation type="submission" date="2016-09" db="EMBL/GenBank/DDBJ databases">
        <title>The draft genome of Dichanthelium oligosanthes: A C3 panicoid grass species.</title>
        <authorList>
            <person name="Studer A.J."/>
            <person name="Schnable J.C."/>
            <person name="Brutnell T.P."/>
        </authorList>
    </citation>
    <scope>NUCLEOTIDE SEQUENCE [LARGE SCALE GENOMIC DNA]</scope>
    <source>
        <strain evidence="12">cv. Kellogg 1175</strain>
        <tissue evidence="11">Leaf</tissue>
    </source>
</reference>
<accession>A0A1E5WIR5</accession>
<feature type="transmembrane region" description="Helical" evidence="10">
    <location>
        <begin position="20"/>
        <end position="53"/>
    </location>
</feature>
<dbReference type="Proteomes" id="UP000095767">
    <property type="component" value="Unassembled WGS sequence"/>
</dbReference>
<dbReference type="PANTHER" id="PTHR33203:SF1">
    <property type="entry name" value="OLEOSIN"/>
    <property type="match status" value="1"/>
</dbReference>
<evidence type="ECO:0000256" key="2">
    <source>
        <dbReference type="ARBA" id="ARBA00004502"/>
    </source>
</evidence>